<evidence type="ECO:0000256" key="1">
    <source>
        <dbReference type="ARBA" id="ARBA00022475"/>
    </source>
</evidence>
<reference evidence="8" key="1">
    <citation type="submission" date="2023-07" db="EMBL/GenBank/DDBJ databases">
        <title>Between Cages and Wild: Unraveling the Impact of Captivity on Animal Microbiomes and Antimicrobial Resistance.</title>
        <authorList>
            <person name="Schmartz G.P."/>
            <person name="Rehner J."/>
            <person name="Schuff M.J."/>
            <person name="Becker S.L."/>
            <person name="Kravczyk M."/>
            <person name="Gurevich A."/>
            <person name="Francke R."/>
            <person name="Mueller R."/>
            <person name="Keller V."/>
            <person name="Keller A."/>
        </authorList>
    </citation>
    <scope>NUCLEOTIDE SEQUENCE</scope>
    <source>
        <strain evidence="8">S12M_St_49</strain>
    </source>
</reference>
<dbReference type="Gene3D" id="3.30.1490.480">
    <property type="entry name" value="Endolytic murein transglycosylase"/>
    <property type="match status" value="1"/>
</dbReference>
<dbReference type="GO" id="GO:0071555">
    <property type="term" value="P:cell wall organization"/>
    <property type="evidence" value="ECO:0007669"/>
    <property type="project" value="UniProtKB-KW"/>
</dbReference>
<keyword evidence="6 7" id="KW-0961">Cell wall biogenesis/degradation</keyword>
<evidence type="ECO:0000256" key="5">
    <source>
        <dbReference type="ARBA" id="ARBA00023239"/>
    </source>
</evidence>
<keyword evidence="9" id="KW-1185">Reference proteome</keyword>
<evidence type="ECO:0000313" key="8">
    <source>
        <dbReference type="EMBL" id="MDO4841172.1"/>
    </source>
</evidence>
<evidence type="ECO:0000256" key="7">
    <source>
        <dbReference type="HAMAP-Rule" id="MF_02065"/>
    </source>
</evidence>
<comment type="catalytic activity">
    <reaction evidence="7">
        <text>a peptidoglycan chain = a peptidoglycan chain with N-acetyl-1,6-anhydromuramyl-[peptide] at the reducing end + a peptidoglycan chain with N-acetylglucosamine at the non-reducing end.</text>
        <dbReference type="EC" id="4.2.2.29"/>
    </reaction>
</comment>
<dbReference type="InterPro" id="IPR003770">
    <property type="entry name" value="MLTG-like"/>
</dbReference>
<dbReference type="GO" id="GO:0008932">
    <property type="term" value="F:lytic endotransglycosylase activity"/>
    <property type="evidence" value="ECO:0007669"/>
    <property type="project" value="UniProtKB-UniRule"/>
</dbReference>
<evidence type="ECO:0000313" key="9">
    <source>
        <dbReference type="Proteomes" id="UP001168575"/>
    </source>
</evidence>
<feature type="site" description="Important for catalytic activity" evidence="7">
    <location>
        <position position="270"/>
    </location>
</feature>
<dbReference type="HAMAP" id="MF_02065">
    <property type="entry name" value="MltG"/>
    <property type="match status" value="1"/>
</dbReference>
<dbReference type="PANTHER" id="PTHR30518:SF2">
    <property type="entry name" value="ENDOLYTIC MUREIN TRANSGLYCOSYLASE"/>
    <property type="match status" value="1"/>
</dbReference>
<evidence type="ECO:0000256" key="6">
    <source>
        <dbReference type="ARBA" id="ARBA00023316"/>
    </source>
</evidence>
<organism evidence="8 9">
    <name type="scientific">Phoenicibacter congonensis</name>
    <dbReference type="NCBI Taxonomy" id="1944646"/>
    <lineage>
        <taxon>Bacteria</taxon>
        <taxon>Bacillati</taxon>
        <taxon>Actinomycetota</taxon>
        <taxon>Coriobacteriia</taxon>
        <taxon>Eggerthellales</taxon>
        <taxon>Eggerthellaceae</taxon>
        <taxon>Phoenicibacter</taxon>
    </lineage>
</organism>
<comment type="subcellular location">
    <subcellularLocation>
        <location evidence="7">Cell membrane</location>
        <topology evidence="7">Single-pass membrane protein</topology>
    </subcellularLocation>
</comment>
<keyword evidence="2 7" id="KW-0812">Transmembrane</keyword>
<dbReference type="AlphaFoldDB" id="A0AA43RKK7"/>
<evidence type="ECO:0000256" key="4">
    <source>
        <dbReference type="ARBA" id="ARBA00023136"/>
    </source>
</evidence>
<keyword evidence="3 7" id="KW-1133">Transmembrane helix</keyword>
<dbReference type="EC" id="4.2.2.29" evidence="7"/>
<sequence>MARHAREVPASSKPNRRARIAHSKARKEFTQYDTSYIRPKKSKAPVVVASIIAVAIIAIFCTLVMPRLFALGSNVGDLPANETATVTIESGNSAGDVAKKFEDARLVKSSTDFAKELDSTGAASSLIPGNYTFNGQTPTATMAERLKNGERDGVPSVTVVEGYTIKSIASAIEQSSNGRITAAEFISETSDASKFAADYAFLSEVGTNSLEGFLLPKTYEIEDSDTANTMVVKMLNQFNEEVSGLSFSYPSSKGLSVYQAINMASIVQKEANASTYARVAGVFYNRLASDSPYLQSDATTAYVVEHDPTAEEVHADDPYSTYTNSGLPPTPISNPSIDCIKAVCNPEETNYLYFYTNKDGSYVFSTTYEEHQAAIEQDNK</sequence>
<keyword evidence="5 7" id="KW-0456">Lyase</keyword>
<feature type="transmembrane region" description="Helical" evidence="7">
    <location>
        <begin position="46"/>
        <end position="65"/>
    </location>
</feature>
<evidence type="ECO:0000256" key="3">
    <source>
        <dbReference type="ARBA" id="ARBA00022989"/>
    </source>
</evidence>
<dbReference type="PANTHER" id="PTHR30518">
    <property type="entry name" value="ENDOLYTIC MUREIN TRANSGLYCOSYLASE"/>
    <property type="match status" value="1"/>
</dbReference>
<dbReference type="GO" id="GO:0005886">
    <property type="term" value="C:plasma membrane"/>
    <property type="evidence" value="ECO:0007669"/>
    <property type="project" value="UniProtKB-SubCell"/>
</dbReference>
<comment type="function">
    <text evidence="7">Functions as a peptidoglycan terminase that cleaves nascent peptidoglycan strands endolytically to terminate their elongation.</text>
</comment>
<comment type="caution">
    <text evidence="8">The sequence shown here is derived from an EMBL/GenBank/DDBJ whole genome shotgun (WGS) entry which is preliminary data.</text>
</comment>
<dbReference type="Proteomes" id="UP001168575">
    <property type="component" value="Unassembled WGS sequence"/>
</dbReference>
<evidence type="ECO:0000256" key="2">
    <source>
        <dbReference type="ARBA" id="ARBA00022692"/>
    </source>
</evidence>
<name>A0AA43RKK7_9ACTN</name>
<proteinExistence type="inferred from homology"/>
<dbReference type="Pfam" id="PF02618">
    <property type="entry name" value="YceG"/>
    <property type="match status" value="1"/>
</dbReference>
<dbReference type="Gene3D" id="3.30.160.60">
    <property type="entry name" value="Classic Zinc Finger"/>
    <property type="match status" value="1"/>
</dbReference>
<accession>A0AA43RKK7</accession>
<protein>
    <recommendedName>
        <fullName evidence="7">Endolytic murein transglycosylase</fullName>
        <ecNumber evidence="7">4.2.2.29</ecNumber>
    </recommendedName>
    <alternativeName>
        <fullName evidence="7">Peptidoglycan lytic transglycosylase</fullName>
    </alternativeName>
    <alternativeName>
        <fullName evidence="7">Peptidoglycan polymerization terminase</fullName>
    </alternativeName>
</protein>
<comment type="similarity">
    <text evidence="7">Belongs to the transglycosylase MltG family.</text>
</comment>
<keyword evidence="1 7" id="KW-1003">Cell membrane</keyword>
<dbReference type="GO" id="GO:0009252">
    <property type="term" value="P:peptidoglycan biosynthetic process"/>
    <property type="evidence" value="ECO:0007669"/>
    <property type="project" value="UniProtKB-UniRule"/>
</dbReference>
<dbReference type="NCBIfam" id="TIGR00247">
    <property type="entry name" value="endolytic transglycosylase MltG"/>
    <property type="match status" value="1"/>
</dbReference>
<keyword evidence="4 7" id="KW-0472">Membrane</keyword>
<dbReference type="EMBL" id="JAUMVS010000004">
    <property type="protein sequence ID" value="MDO4841172.1"/>
    <property type="molecule type" value="Genomic_DNA"/>
</dbReference>
<gene>
    <name evidence="7 8" type="primary">mltG</name>
    <name evidence="8" type="ORF">Q3982_00640</name>
</gene>